<protein>
    <recommendedName>
        <fullName evidence="2">FAD dependent oxidoreductase domain-containing protein</fullName>
    </recommendedName>
</protein>
<dbReference type="GeneID" id="85496256"/>
<dbReference type="SUPFAM" id="SSF51905">
    <property type="entry name" value="FAD/NAD(P)-binding domain"/>
    <property type="match status" value="1"/>
</dbReference>
<dbReference type="Gene3D" id="3.30.9.10">
    <property type="entry name" value="D-Amino Acid Oxidase, subunit A, domain 2"/>
    <property type="match status" value="1"/>
</dbReference>
<dbReference type="RefSeq" id="XP_060457651.1">
    <property type="nucleotide sequence ID" value="XM_060601127.1"/>
</dbReference>
<dbReference type="PANTHER" id="PTHR13847">
    <property type="entry name" value="SARCOSINE DEHYDROGENASE-RELATED"/>
    <property type="match status" value="1"/>
</dbReference>
<proteinExistence type="predicted"/>
<dbReference type="Proteomes" id="UP001233271">
    <property type="component" value="Chromosome 5"/>
</dbReference>
<dbReference type="KEGG" id="ccac:CcaHIS019_0500140"/>
<feature type="compositionally biased region" description="Polar residues" evidence="1">
    <location>
        <begin position="7"/>
        <end position="21"/>
    </location>
</feature>
<name>A0AA48QWI2_9TREE</name>
<accession>A0AA48QWI2</accession>
<evidence type="ECO:0000313" key="4">
    <source>
        <dbReference type="Proteomes" id="UP001233271"/>
    </source>
</evidence>
<gene>
    <name evidence="3" type="ORF">CcaverHIS019_0500140</name>
</gene>
<dbReference type="GO" id="GO:0005737">
    <property type="term" value="C:cytoplasm"/>
    <property type="evidence" value="ECO:0007669"/>
    <property type="project" value="TreeGrafter"/>
</dbReference>
<keyword evidence="4" id="KW-1185">Reference proteome</keyword>
<dbReference type="InterPro" id="IPR006076">
    <property type="entry name" value="FAD-dep_OxRdtase"/>
</dbReference>
<dbReference type="InterPro" id="IPR036188">
    <property type="entry name" value="FAD/NAD-bd_sf"/>
</dbReference>
<feature type="domain" description="FAD dependent oxidoreductase" evidence="2">
    <location>
        <begin position="40"/>
        <end position="430"/>
    </location>
</feature>
<evidence type="ECO:0000313" key="3">
    <source>
        <dbReference type="EMBL" id="BEI92386.1"/>
    </source>
</evidence>
<evidence type="ECO:0000259" key="2">
    <source>
        <dbReference type="Pfam" id="PF01266"/>
    </source>
</evidence>
<dbReference type="AlphaFoldDB" id="A0AA48QWI2"/>
<dbReference type="Gene3D" id="3.50.50.60">
    <property type="entry name" value="FAD/NAD(P)-binding domain"/>
    <property type="match status" value="1"/>
</dbReference>
<dbReference type="PANTHER" id="PTHR13847:SF260">
    <property type="entry name" value="FAD DEPENDENT OXIDOREDUCTASE DOMAIN-CONTAINING PROTEIN"/>
    <property type="match status" value="1"/>
</dbReference>
<dbReference type="EMBL" id="AP028216">
    <property type="protein sequence ID" value="BEI92386.1"/>
    <property type="molecule type" value="Genomic_DNA"/>
</dbReference>
<dbReference type="Pfam" id="PF01266">
    <property type="entry name" value="DAO"/>
    <property type="match status" value="1"/>
</dbReference>
<organism evidence="3 4">
    <name type="scientific">Cutaneotrichosporon cavernicola</name>
    <dbReference type="NCBI Taxonomy" id="279322"/>
    <lineage>
        <taxon>Eukaryota</taxon>
        <taxon>Fungi</taxon>
        <taxon>Dikarya</taxon>
        <taxon>Basidiomycota</taxon>
        <taxon>Agaricomycotina</taxon>
        <taxon>Tremellomycetes</taxon>
        <taxon>Trichosporonales</taxon>
        <taxon>Trichosporonaceae</taxon>
        <taxon>Cutaneotrichosporon</taxon>
    </lineage>
</organism>
<reference evidence="3" key="1">
    <citation type="journal article" date="2023" name="BMC Genomics">
        <title>Chromosome-level genome assemblies of Cutaneotrichosporon spp. (Trichosporonales, Basidiomycota) reveal imbalanced evolution between nucleotide sequences and chromosome synteny.</title>
        <authorList>
            <person name="Kobayashi Y."/>
            <person name="Kayamori A."/>
            <person name="Aoki K."/>
            <person name="Shiwa Y."/>
            <person name="Matsutani M."/>
            <person name="Fujita N."/>
            <person name="Sugita T."/>
            <person name="Iwasaki W."/>
            <person name="Tanaka N."/>
            <person name="Takashima M."/>
        </authorList>
    </citation>
    <scope>NUCLEOTIDE SEQUENCE</scope>
    <source>
        <strain evidence="3">HIS019</strain>
    </source>
</reference>
<evidence type="ECO:0000256" key="1">
    <source>
        <dbReference type="SAM" id="MobiDB-lite"/>
    </source>
</evidence>
<sequence length="487" mass="52842">MPCFPQPYTSTVSHWQQTNRGPKSLWDHGRDAKLPTEIVDYVIVGAGATGAALAYFLSRLGGAAVGKKVVILDAKDVASGASGRNGGHVVGQSWQQLTPLMAPLDEGGAGLSADDAIDVIMFEQSNIDLVESIVQSEGIDADFWRGSRVEVLRTPAGAADNLRNYELMRKLLKTHPKHKGRVLDWEIVTDPVAVKKLSRTRGAVQANRIPGGSWHPHKGVTAFLRLALESKSADVSFYSWAPVAGFSQEADGTVTVDCAARGKMRARNVILATNAYTQHVLPELKDILVPVHSHSSLITSPASYAGPRALQTTFGLEAGSYVIQTPDSGLVVGPYPKALFGSRILKPDQVYGIDDDSFVRPEVKHWLANHCRDTFVGWGKEADGEGLTKCWTGIIGHSVDNLPMVGAVPGRPGVWIAAGYNGRGMALIHSVTRGLAHQLKTGQWDERVPRTFQVSDARIKRARERALHPLDYPVTGLEYRTIEKSNL</sequence>
<feature type="region of interest" description="Disordered" evidence="1">
    <location>
        <begin position="1"/>
        <end position="27"/>
    </location>
</feature>